<dbReference type="EMBL" id="JYDH01001669">
    <property type="protein sequence ID" value="KRY24515.1"/>
    <property type="molecule type" value="Genomic_DNA"/>
</dbReference>
<evidence type="ECO:0000313" key="1">
    <source>
        <dbReference type="EMBL" id="KRY24515.1"/>
    </source>
</evidence>
<name>A0A0V1AJX7_TRISP</name>
<sequence length="35" mass="3902">MAGGMIFTLFQEILGTFQPREVFKNLGEFSTSGTF</sequence>
<dbReference type="Proteomes" id="UP000054776">
    <property type="component" value="Unassembled WGS sequence"/>
</dbReference>
<reference evidence="1 2" key="1">
    <citation type="submission" date="2015-01" db="EMBL/GenBank/DDBJ databases">
        <title>Evolution of Trichinella species and genotypes.</title>
        <authorList>
            <person name="Korhonen P.K."/>
            <person name="Edoardo P."/>
            <person name="Giuseppe L.R."/>
            <person name="Gasser R.B."/>
        </authorList>
    </citation>
    <scope>NUCLEOTIDE SEQUENCE [LARGE SCALE GENOMIC DNA]</scope>
    <source>
        <strain evidence="1">ISS3</strain>
    </source>
</reference>
<dbReference type="AlphaFoldDB" id="A0A0V1AJX7"/>
<comment type="caution">
    <text evidence="1">The sequence shown here is derived from an EMBL/GenBank/DDBJ whole genome shotgun (WGS) entry which is preliminary data.</text>
</comment>
<protein>
    <submittedName>
        <fullName evidence="1">Uncharacterized protein</fullName>
    </submittedName>
</protein>
<evidence type="ECO:0000313" key="2">
    <source>
        <dbReference type="Proteomes" id="UP000054776"/>
    </source>
</evidence>
<proteinExistence type="predicted"/>
<keyword evidence="2" id="KW-1185">Reference proteome</keyword>
<organism evidence="1 2">
    <name type="scientific">Trichinella spiralis</name>
    <name type="common">Trichina worm</name>
    <dbReference type="NCBI Taxonomy" id="6334"/>
    <lineage>
        <taxon>Eukaryota</taxon>
        <taxon>Metazoa</taxon>
        <taxon>Ecdysozoa</taxon>
        <taxon>Nematoda</taxon>
        <taxon>Enoplea</taxon>
        <taxon>Dorylaimia</taxon>
        <taxon>Trichinellida</taxon>
        <taxon>Trichinellidae</taxon>
        <taxon>Trichinella</taxon>
    </lineage>
</organism>
<gene>
    <name evidence="1" type="ORF">T01_8576</name>
</gene>
<dbReference type="InParanoid" id="A0A0V1AJX7"/>
<accession>A0A0V1AJX7</accession>